<dbReference type="GO" id="GO:0006352">
    <property type="term" value="P:DNA-templated transcription initiation"/>
    <property type="evidence" value="ECO:0007669"/>
    <property type="project" value="InterPro"/>
</dbReference>
<dbReference type="eggNOG" id="COG1191">
    <property type="taxonomic scope" value="Bacteria"/>
</dbReference>
<keyword evidence="4" id="KW-0804">Transcription</keyword>
<proteinExistence type="predicted"/>
<dbReference type="NCBIfam" id="TIGR02479">
    <property type="entry name" value="FliA_WhiG"/>
    <property type="match status" value="1"/>
</dbReference>
<keyword evidence="1" id="KW-0805">Transcription regulation</keyword>
<dbReference type="GO" id="GO:0016987">
    <property type="term" value="F:sigma factor activity"/>
    <property type="evidence" value="ECO:0007669"/>
    <property type="project" value="UniProtKB-KW"/>
</dbReference>
<dbReference type="Pfam" id="PF04545">
    <property type="entry name" value="Sigma70_r4"/>
    <property type="match status" value="1"/>
</dbReference>
<dbReference type="PIRSF" id="PIRSF000770">
    <property type="entry name" value="RNA_pol_sigma-SigE/K"/>
    <property type="match status" value="1"/>
</dbReference>
<dbReference type="GO" id="GO:0003899">
    <property type="term" value="F:DNA-directed RNA polymerase activity"/>
    <property type="evidence" value="ECO:0007669"/>
    <property type="project" value="InterPro"/>
</dbReference>
<dbReference type="Pfam" id="PF04542">
    <property type="entry name" value="Sigma70_r2"/>
    <property type="match status" value="1"/>
</dbReference>
<organism evidence="6 7">
    <name type="scientific">Desulfohalobium retbaense (strain ATCC 49708 / DSM 5692 / JCM 16813 / HR100)</name>
    <dbReference type="NCBI Taxonomy" id="485915"/>
    <lineage>
        <taxon>Bacteria</taxon>
        <taxon>Pseudomonadati</taxon>
        <taxon>Thermodesulfobacteriota</taxon>
        <taxon>Desulfovibrionia</taxon>
        <taxon>Desulfovibrionales</taxon>
        <taxon>Desulfohalobiaceae</taxon>
        <taxon>Desulfohalobium</taxon>
    </lineage>
</organism>
<keyword evidence="7" id="KW-1185">Reference proteome</keyword>
<feature type="domain" description="RNA polymerase sigma-70" evidence="5">
    <location>
        <begin position="208"/>
        <end position="234"/>
    </location>
</feature>
<reference evidence="7" key="1">
    <citation type="submission" date="2009-09" db="EMBL/GenBank/DDBJ databases">
        <title>The complete chromosome of Desulfohalobium retbaense DSM 5692.</title>
        <authorList>
            <consortium name="US DOE Joint Genome Institute (JGI-PGF)"/>
            <person name="Lucas S."/>
            <person name="Copeland A."/>
            <person name="Lapidus A."/>
            <person name="Glavina del Rio T."/>
            <person name="Dalin E."/>
            <person name="Tice H."/>
            <person name="Bruce D."/>
            <person name="Goodwin L."/>
            <person name="Pitluck S."/>
            <person name="Kyrpides N."/>
            <person name="Mavromatis K."/>
            <person name="Ivanova N."/>
            <person name="Mikhailova N."/>
            <person name="Munk A.C."/>
            <person name="Brettin T."/>
            <person name="Detter J.C."/>
            <person name="Han C."/>
            <person name="Tapia R."/>
            <person name="Larimer F."/>
            <person name="Land M."/>
            <person name="Hauser L."/>
            <person name="Markowitz V."/>
            <person name="Cheng J.-F."/>
            <person name="Hugenholtz P."/>
            <person name="Woyke T."/>
            <person name="Wu D."/>
            <person name="Spring S."/>
            <person name="Klenk H.-P."/>
            <person name="Eisen J.A."/>
        </authorList>
    </citation>
    <scope>NUCLEOTIDE SEQUENCE [LARGE SCALE GENOMIC DNA]</scope>
    <source>
        <strain evidence="7">DSM 5692</strain>
    </source>
</reference>
<dbReference type="PANTHER" id="PTHR30385:SF7">
    <property type="entry name" value="RNA POLYMERASE SIGMA FACTOR FLIA"/>
    <property type="match status" value="1"/>
</dbReference>
<dbReference type="PRINTS" id="PR00046">
    <property type="entry name" value="SIGMA70FCT"/>
</dbReference>
<dbReference type="InterPro" id="IPR007624">
    <property type="entry name" value="RNA_pol_sigma70_r3"/>
</dbReference>
<dbReference type="CDD" id="cd06171">
    <property type="entry name" value="Sigma70_r4"/>
    <property type="match status" value="1"/>
</dbReference>
<sequence>MLWTYTQNGEDARTQLIREHMNMVSYWVERMVTQVPAFMSRDEIRSAAMEGLINAANRFDPNQGVLFKTFAEHRIRGAIFDEVRRLDWFSRSMRDKHQRLAETIRELEISLERAPNENEVAAAMDMDLTGYHRMLGEVSHLGCMSLQEVLSDSDTGQSFLDVLEDTDGMPPEEAVEQAELTREVAGMLHELSEKEQQVIALLYHEGLSQKEIADVLSLTEGRISQLHSQALAKLRVKMERL</sequence>
<dbReference type="InterPro" id="IPR013324">
    <property type="entry name" value="RNA_pol_sigma_r3/r4-like"/>
</dbReference>
<evidence type="ECO:0000256" key="3">
    <source>
        <dbReference type="ARBA" id="ARBA00023125"/>
    </source>
</evidence>
<dbReference type="Gene3D" id="1.10.1740.10">
    <property type="match status" value="1"/>
</dbReference>
<evidence type="ECO:0000259" key="5">
    <source>
        <dbReference type="PROSITE" id="PS00716"/>
    </source>
</evidence>
<dbReference type="Proteomes" id="UP000001052">
    <property type="component" value="Chromosome"/>
</dbReference>
<dbReference type="PROSITE" id="PS00716">
    <property type="entry name" value="SIGMA70_2"/>
    <property type="match status" value="1"/>
</dbReference>
<dbReference type="InterPro" id="IPR013325">
    <property type="entry name" value="RNA_pol_sigma_r2"/>
</dbReference>
<dbReference type="KEGG" id="drt:Dret_0591"/>
<gene>
    <name evidence="6" type="ordered locus">Dret_0591</name>
</gene>
<accession>C8WYX2</accession>
<keyword evidence="3" id="KW-0238">DNA-binding</keyword>
<dbReference type="Pfam" id="PF04539">
    <property type="entry name" value="Sigma70_r3"/>
    <property type="match status" value="1"/>
</dbReference>
<dbReference type="InterPro" id="IPR007627">
    <property type="entry name" value="RNA_pol_sigma70_r2"/>
</dbReference>
<dbReference type="InterPro" id="IPR007630">
    <property type="entry name" value="RNA_pol_sigma70_r4"/>
</dbReference>
<dbReference type="NCBIfam" id="TIGR02937">
    <property type="entry name" value="sigma70-ECF"/>
    <property type="match status" value="1"/>
</dbReference>
<dbReference type="AlphaFoldDB" id="C8WYX2"/>
<evidence type="ECO:0000256" key="1">
    <source>
        <dbReference type="ARBA" id="ARBA00023015"/>
    </source>
</evidence>
<dbReference type="STRING" id="485915.Dret_0591"/>
<evidence type="ECO:0000313" key="7">
    <source>
        <dbReference type="Proteomes" id="UP000001052"/>
    </source>
</evidence>
<dbReference type="InterPro" id="IPR000943">
    <property type="entry name" value="RNA_pol_sigma70"/>
</dbReference>
<dbReference type="InterPro" id="IPR014284">
    <property type="entry name" value="RNA_pol_sigma-70_dom"/>
</dbReference>
<protein>
    <submittedName>
        <fullName evidence="6">RNA polymerase, sigma 28 subunit, FliA/WhiG</fullName>
    </submittedName>
</protein>
<dbReference type="GO" id="GO:0003677">
    <property type="term" value="F:DNA binding"/>
    <property type="evidence" value="ECO:0007669"/>
    <property type="project" value="UniProtKB-KW"/>
</dbReference>
<dbReference type="SUPFAM" id="SSF88659">
    <property type="entry name" value="Sigma3 and sigma4 domains of RNA polymerase sigma factors"/>
    <property type="match status" value="2"/>
</dbReference>
<dbReference type="EMBL" id="CP001734">
    <property type="protein sequence ID" value="ACV67888.1"/>
    <property type="molecule type" value="Genomic_DNA"/>
</dbReference>
<dbReference type="InterPro" id="IPR012845">
    <property type="entry name" value="RNA_pol_sigma_FliA_WhiG"/>
</dbReference>
<dbReference type="HOGENOM" id="CLU_014793_8_1_7"/>
<reference evidence="6 7" key="2">
    <citation type="journal article" date="2010" name="Stand. Genomic Sci.">
        <title>Complete genome sequence of Desulfohalobium retbaense type strain (HR(100)).</title>
        <authorList>
            <person name="Spring S."/>
            <person name="Nolan M."/>
            <person name="Lapidus A."/>
            <person name="Glavina Del Rio T."/>
            <person name="Copeland A."/>
            <person name="Tice H."/>
            <person name="Cheng J.F."/>
            <person name="Lucas S."/>
            <person name="Land M."/>
            <person name="Chen F."/>
            <person name="Bruce D."/>
            <person name="Goodwin L."/>
            <person name="Pitluck S."/>
            <person name="Ivanova N."/>
            <person name="Mavromatis K."/>
            <person name="Mikhailova N."/>
            <person name="Pati A."/>
            <person name="Chen A."/>
            <person name="Palaniappan K."/>
            <person name="Hauser L."/>
            <person name="Chang Y.J."/>
            <person name="Jeffries C.D."/>
            <person name="Munk C."/>
            <person name="Kiss H."/>
            <person name="Chain P."/>
            <person name="Han C."/>
            <person name="Brettin T."/>
            <person name="Detter J.C."/>
            <person name="Schuler E."/>
            <person name="Goker M."/>
            <person name="Rohde M."/>
            <person name="Bristow J."/>
            <person name="Eisen J.A."/>
            <person name="Markowitz V."/>
            <person name="Hugenholtz P."/>
            <person name="Kyrpides N.C."/>
            <person name="Klenk H.P."/>
        </authorList>
    </citation>
    <scope>NUCLEOTIDE SEQUENCE [LARGE SCALE GENOMIC DNA]</scope>
    <source>
        <strain evidence="6 7">DSM 5692</strain>
    </source>
</reference>
<dbReference type="SUPFAM" id="SSF88946">
    <property type="entry name" value="Sigma2 domain of RNA polymerase sigma factors"/>
    <property type="match status" value="1"/>
</dbReference>
<evidence type="ECO:0000313" key="6">
    <source>
        <dbReference type="EMBL" id="ACV67888.1"/>
    </source>
</evidence>
<evidence type="ECO:0000256" key="4">
    <source>
        <dbReference type="ARBA" id="ARBA00023163"/>
    </source>
</evidence>
<dbReference type="OrthoDB" id="9799825at2"/>
<dbReference type="NCBIfam" id="NF005413">
    <property type="entry name" value="PRK06986.1"/>
    <property type="match status" value="1"/>
</dbReference>
<dbReference type="PANTHER" id="PTHR30385">
    <property type="entry name" value="SIGMA FACTOR F FLAGELLAR"/>
    <property type="match status" value="1"/>
</dbReference>
<keyword evidence="2" id="KW-0731">Sigma factor</keyword>
<evidence type="ECO:0000256" key="2">
    <source>
        <dbReference type="ARBA" id="ARBA00023082"/>
    </source>
</evidence>
<dbReference type="Gene3D" id="1.20.140.160">
    <property type="match status" value="1"/>
</dbReference>
<name>C8WYX2_DESRD</name>